<name>A0A368GWF5_ANCCA</name>
<reference evidence="3 4" key="1">
    <citation type="submission" date="2014-10" db="EMBL/GenBank/DDBJ databases">
        <title>Draft genome of the hookworm Ancylostoma caninum.</title>
        <authorList>
            <person name="Mitreva M."/>
        </authorList>
    </citation>
    <scope>NUCLEOTIDE SEQUENCE [LARGE SCALE GENOMIC DNA]</scope>
    <source>
        <strain evidence="3 4">Baltimore</strain>
    </source>
</reference>
<evidence type="ECO:0000313" key="3">
    <source>
        <dbReference type="EMBL" id="RCN48692.1"/>
    </source>
</evidence>
<dbReference type="EMBL" id="JOJR01000043">
    <property type="protein sequence ID" value="RCN48692.1"/>
    <property type="molecule type" value="Genomic_DNA"/>
</dbReference>
<comment type="caution">
    <text evidence="3">The sequence shown here is derived from an EMBL/GenBank/DDBJ whole genome shotgun (WGS) entry which is preliminary data.</text>
</comment>
<organism evidence="3 4">
    <name type="scientific">Ancylostoma caninum</name>
    <name type="common">Dog hookworm</name>
    <dbReference type="NCBI Taxonomy" id="29170"/>
    <lineage>
        <taxon>Eukaryota</taxon>
        <taxon>Metazoa</taxon>
        <taxon>Ecdysozoa</taxon>
        <taxon>Nematoda</taxon>
        <taxon>Chromadorea</taxon>
        <taxon>Rhabditida</taxon>
        <taxon>Rhabditina</taxon>
        <taxon>Rhabditomorpha</taxon>
        <taxon>Strongyloidea</taxon>
        <taxon>Ancylostomatidae</taxon>
        <taxon>Ancylostomatinae</taxon>
        <taxon>Ancylostoma</taxon>
    </lineage>
</organism>
<feature type="chain" id="PRO_5016654176" evidence="2">
    <location>
        <begin position="19"/>
        <end position="162"/>
    </location>
</feature>
<feature type="compositionally biased region" description="Basic and acidic residues" evidence="1">
    <location>
        <begin position="68"/>
        <end position="96"/>
    </location>
</feature>
<feature type="compositionally biased region" description="Gly residues" evidence="1">
    <location>
        <begin position="38"/>
        <end position="52"/>
    </location>
</feature>
<proteinExistence type="predicted"/>
<evidence type="ECO:0000313" key="4">
    <source>
        <dbReference type="Proteomes" id="UP000252519"/>
    </source>
</evidence>
<keyword evidence="4" id="KW-1185">Reference proteome</keyword>
<sequence length="162" mass="16481">MHLKILLCSFLLVIGVLSQEGTDSAGGTIGDSNAEGVSDGGGGKGDGSGDGGKGGEDPGKDGNGGGDKASEGKDGGKSDVDLKAGKEEKRQEKEIAAPELDVSVPAVLVKSKDVPYFDEFSSTFSTLYPMTCGGSVNIVPSIEGKARWVLSETLMVCPELNA</sequence>
<evidence type="ECO:0000256" key="1">
    <source>
        <dbReference type="SAM" id="MobiDB-lite"/>
    </source>
</evidence>
<keyword evidence="2" id="KW-0732">Signal</keyword>
<feature type="signal peptide" evidence="2">
    <location>
        <begin position="1"/>
        <end position="18"/>
    </location>
</feature>
<dbReference type="AlphaFoldDB" id="A0A368GWF5"/>
<dbReference type="Proteomes" id="UP000252519">
    <property type="component" value="Unassembled WGS sequence"/>
</dbReference>
<feature type="region of interest" description="Disordered" evidence="1">
    <location>
        <begin position="22"/>
        <end position="97"/>
    </location>
</feature>
<accession>A0A368GWF5</accession>
<evidence type="ECO:0000256" key="2">
    <source>
        <dbReference type="SAM" id="SignalP"/>
    </source>
</evidence>
<protein>
    <submittedName>
        <fullName evidence="3">Uncharacterized protein</fullName>
    </submittedName>
</protein>
<gene>
    <name evidence="3" type="ORF">ANCCAN_05153</name>
</gene>